<dbReference type="Pfam" id="PF04788">
    <property type="entry name" value="DUF620"/>
    <property type="match status" value="1"/>
</dbReference>
<keyword evidence="2" id="KW-1185">Reference proteome</keyword>
<name>A0AAQ3WY28_PASNO</name>
<reference evidence="1 2" key="1">
    <citation type="submission" date="2024-02" db="EMBL/GenBank/DDBJ databases">
        <title>High-quality chromosome-scale genome assembly of Pensacola bahiagrass (Paspalum notatum Flugge var. saurae).</title>
        <authorList>
            <person name="Vega J.M."/>
            <person name="Podio M."/>
            <person name="Orjuela J."/>
            <person name="Siena L.A."/>
            <person name="Pessino S.C."/>
            <person name="Combes M.C."/>
            <person name="Mariac C."/>
            <person name="Albertini E."/>
            <person name="Pupilli F."/>
            <person name="Ortiz J.P.A."/>
            <person name="Leblanc O."/>
        </authorList>
    </citation>
    <scope>NUCLEOTIDE SEQUENCE [LARGE SCALE GENOMIC DNA]</scope>
    <source>
        <strain evidence="1">R1</strain>
        <tissue evidence="1">Leaf</tissue>
    </source>
</reference>
<dbReference type="InterPro" id="IPR006873">
    <property type="entry name" value="DUF620"/>
</dbReference>
<sequence>MEEAWTIQEAAFNVSVLSTDCFIPPAADAVSIGERGGRGGACASPMATTAMASAATSLAFFAPGSVTAGRFPAPLGAAARCSSGPR</sequence>
<dbReference type="AlphaFoldDB" id="A0AAQ3WY28"/>
<proteinExistence type="predicted"/>
<organism evidence="1 2">
    <name type="scientific">Paspalum notatum var. saurae</name>
    <dbReference type="NCBI Taxonomy" id="547442"/>
    <lineage>
        <taxon>Eukaryota</taxon>
        <taxon>Viridiplantae</taxon>
        <taxon>Streptophyta</taxon>
        <taxon>Embryophyta</taxon>
        <taxon>Tracheophyta</taxon>
        <taxon>Spermatophyta</taxon>
        <taxon>Magnoliopsida</taxon>
        <taxon>Liliopsida</taxon>
        <taxon>Poales</taxon>
        <taxon>Poaceae</taxon>
        <taxon>PACMAD clade</taxon>
        <taxon>Panicoideae</taxon>
        <taxon>Andropogonodae</taxon>
        <taxon>Paspaleae</taxon>
        <taxon>Paspalinae</taxon>
        <taxon>Paspalum</taxon>
    </lineage>
</organism>
<accession>A0AAQ3WY28</accession>
<protein>
    <submittedName>
        <fullName evidence="1">Uncharacterized protein</fullName>
    </submittedName>
</protein>
<dbReference type="EMBL" id="CP144749">
    <property type="protein sequence ID" value="WVZ77321.1"/>
    <property type="molecule type" value="Genomic_DNA"/>
</dbReference>
<dbReference type="Proteomes" id="UP001341281">
    <property type="component" value="Chromosome 05"/>
</dbReference>
<gene>
    <name evidence="1" type="ORF">U9M48_025202</name>
</gene>
<evidence type="ECO:0000313" key="1">
    <source>
        <dbReference type="EMBL" id="WVZ77321.1"/>
    </source>
</evidence>
<evidence type="ECO:0000313" key="2">
    <source>
        <dbReference type="Proteomes" id="UP001341281"/>
    </source>
</evidence>